<dbReference type="InterPro" id="IPR009725">
    <property type="entry name" value="3_dmu_93_MTrfase"/>
</dbReference>
<feature type="domain" description="PhnB-like" evidence="1">
    <location>
        <begin position="6"/>
        <end position="125"/>
    </location>
</feature>
<dbReference type="RefSeq" id="WP_131307224.1">
    <property type="nucleotide sequence ID" value="NZ_SJFN01000006.1"/>
</dbReference>
<reference evidence="2 3" key="1">
    <citation type="submission" date="2019-02" db="EMBL/GenBank/DDBJ databases">
        <title>Siculibacillus lacustris gen. nov., sp. nov., a new rosette-forming bacterium isolated from a freshwater crater lake (Lake St. Ana, Romania).</title>
        <authorList>
            <person name="Felfoldi T."/>
            <person name="Marton Z."/>
            <person name="Szabo A."/>
            <person name="Mentes A."/>
            <person name="Boka K."/>
            <person name="Marialigeti K."/>
            <person name="Mathe I."/>
            <person name="Koncz M."/>
            <person name="Schumann P."/>
            <person name="Toth E."/>
        </authorList>
    </citation>
    <scope>NUCLEOTIDE SEQUENCE [LARGE SCALE GENOMIC DNA]</scope>
    <source>
        <strain evidence="2 3">SA-279</strain>
    </source>
</reference>
<dbReference type="PIRSF" id="PIRSF021700">
    <property type="entry name" value="3_dmu_93_MTrfase"/>
    <property type="match status" value="1"/>
</dbReference>
<comment type="caution">
    <text evidence="2">The sequence shown here is derived from an EMBL/GenBank/DDBJ whole genome shotgun (WGS) entry which is preliminary data.</text>
</comment>
<organism evidence="2 3">
    <name type="scientific">Siculibacillus lacustris</name>
    <dbReference type="NCBI Taxonomy" id="1549641"/>
    <lineage>
        <taxon>Bacteria</taxon>
        <taxon>Pseudomonadati</taxon>
        <taxon>Pseudomonadota</taxon>
        <taxon>Alphaproteobacteria</taxon>
        <taxon>Hyphomicrobiales</taxon>
        <taxon>Ancalomicrobiaceae</taxon>
        <taxon>Siculibacillus</taxon>
    </lineage>
</organism>
<dbReference type="PANTHER" id="PTHR33990">
    <property type="entry name" value="PROTEIN YJDN-RELATED"/>
    <property type="match status" value="1"/>
</dbReference>
<evidence type="ECO:0000313" key="3">
    <source>
        <dbReference type="Proteomes" id="UP000292781"/>
    </source>
</evidence>
<gene>
    <name evidence="2" type="ORF">EYW49_06025</name>
</gene>
<evidence type="ECO:0000259" key="1">
    <source>
        <dbReference type="Pfam" id="PF06983"/>
    </source>
</evidence>
<dbReference type="OrthoDB" id="9806473at2"/>
<sequence length="165" mass="17882">MIRFAKITPCLWFDHQAEEAARFYIDAFGDGEIVAVSHYDPDTAAEVGRPPNSVLTVAFRVAGCDLTALNAGPRFAFTPAVSLQVLCEDQDEIDRLWARLGEGGDPTAQRCGWLADRFGLSWQIVPVDMLAVLGAGDPATQGRVMAELMTMTKLDVARLRAAAQG</sequence>
<proteinExistence type="predicted"/>
<dbReference type="InterPro" id="IPR028973">
    <property type="entry name" value="PhnB-like"/>
</dbReference>
<dbReference type="InterPro" id="IPR029068">
    <property type="entry name" value="Glyas_Bleomycin-R_OHBP_Dase"/>
</dbReference>
<dbReference type="SUPFAM" id="SSF54593">
    <property type="entry name" value="Glyoxalase/Bleomycin resistance protein/Dihydroxybiphenyl dioxygenase"/>
    <property type="match status" value="1"/>
</dbReference>
<name>A0A4Q9VUJ3_9HYPH</name>
<keyword evidence="3" id="KW-1185">Reference proteome</keyword>
<protein>
    <submittedName>
        <fullName evidence="2">VOC family protein</fullName>
    </submittedName>
</protein>
<dbReference type="EMBL" id="SJFN01000006">
    <property type="protein sequence ID" value="TBW39813.1"/>
    <property type="molecule type" value="Genomic_DNA"/>
</dbReference>
<evidence type="ECO:0000313" key="2">
    <source>
        <dbReference type="EMBL" id="TBW39813.1"/>
    </source>
</evidence>
<dbReference type="Gene3D" id="3.10.180.10">
    <property type="entry name" value="2,3-Dihydroxybiphenyl 1,2-Dioxygenase, domain 1"/>
    <property type="match status" value="1"/>
</dbReference>
<accession>A0A4Q9VUJ3</accession>
<dbReference type="CDD" id="cd06588">
    <property type="entry name" value="PhnB_like"/>
    <property type="match status" value="1"/>
</dbReference>
<dbReference type="AlphaFoldDB" id="A0A4Q9VUJ3"/>
<dbReference type="Pfam" id="PF06983">
    <property type="entry name" value="3-dmu-9_3-mt"/>
    <property type="match status" value="1"/>
</dbReference>
<dbReference type="Proteomes" id="UP000292781">
    <property type="component" value="Unassembled WGS sequence"/>
</dbReference>